<dbReference type="Gene3D" id="3.40.50.150">
    <property type="entry name" value="Vaccinia Virus protein VP39"/>
    <property type="match status" value="1"/>
</dbReference>
<name>A0A1G2M999_9BACT</name>
<comment type="caution">
    <text evidence="4">The sequence shown here is derived from an EMBL/GenBank/DDBJ whole genome shotgun (WGS) entry which is preliminary data.</text>
</comment>
<sequence>MSALYERTIDEVYKALGAFSKPYEIDKKRFASSLRLLNERELIRGKKILDLGSGVCIFPIALKRLGAEVVGFDKFIFPSAFDNPYRIADFKALQTIWDKEGITVREGDLLKRLPFEEGEFDLVNSDCTIEHLLDSPKSLFAEVRRVLRPGGTFLLTTPNLANLSRRIRFLLGRSPYWDLREYFDGEAHFTGHRREFTLSELCELLSWSGFSVTLQKTQNSFFSVNRLLHPRKWMAHVASALSFPFPRMREILFVLCQKPVRKEL</sequence>
<reference evidence="4 5" key="1">
    <citation type="journal article" date="2016" name="Nat. Commun.">
        <title>Thousands of microbial genomes shed light on interconnected biogeochemical processes in an aquifer system.</title>
        <authorList>
            <person name="Anantharaman K."/>
            <person name="Brown C.T."/>
            <person name="Hug L.A."/>
            <person name="Sharon I."/>
            <person name="Castelle C.J."/>
            <person name="Probst A.J."/>
            <person name="Thomas B.C."/>
            <person name="Singh A."/>
            <person name="Wilkins M.J."/>
            <person name="Karaoz U."/>
            <person name="Brodie E.L."/>
            <person name="Williams K.H."/>
            <person name="Hubbard S.S."/>
            <person name="Banfield J.F."/>
        </authorList>
    </citation>
    <scope>NUCLEOTIDE SEQUENCE [LARGE SCALE GENOMIC DNA]</scope>
</reference>
<evidence type="ECO:0000313" key="4">
    <source>
        <dbReference type="EMBL" id="OHA20393.1"/>
    </source>
</evidence>
<dbReference type="PANTHER" id="PTHR43464:SF19">
    <property type="entry name" value="UBIQUINONE BIOSYNTHESIS O-METHYLTRANSFERASE, MITOCHONDRIAL"/>
    <property type="match status" value="1"/>
</dbReference>
<dbReference type="Proteomes" id="UP000178121">
    <property type="component" value="Unassembled WGS sequence"/>
</dbReference>
<keyword evidence="1" id="KW-0489">Methyltransferase</keyword>
<proteinExistence type="predicted"/>
<evidence type="ECO:0000256" key="2">
    <source>
        <dbReference type="ARBA" id="ARBA00022679"/>
    </source>
</evidence>
<dbReference type="EMBL" id="MHRI01000030">
    <property type="protein sequence ID" value="OHA20393.1"/>
    <property type="molecule type" value="Genomic_DNA"/>
</dbReference>
<dbReference type="GO" id="GO:0032259">
    <property type="term" value="P:methylation"/>
    <property type="evidence" value="ECO:0007669"/>
    <property type="project" value="UniProtKB-KW"/>
</dbReference>
<dbReference type="PANTHER" id="PTHR43464">
    <property type="entry name" value="METHYLTRANSFERASE"/>
    <property type="match status" value="1"/>
</dbReference>
<protein>
    <submittedName>
        <fullName evidence="4">Uncharacterized protein</fullName>
    </submittedName>
</protein>
<evidence type="ECO:0000256" key="1">
    <source>
        <dbReference type="ARBA" id="ARBA00022603"/>
    </source>
</evidence>
<dbReference type="GO" id="GO:0008168">
    <property type="term" value="F:methyltransferase activity"/>
    <property type="evidence" value="ECO:0007669"/>
    <property type="project" value="UniProtKB-KW"/>
</dbReference>
<gene>
    <name evidence="4" type="ORF">A2849_01285</name>
</gene>
<keyword evidence="2" id="KW-0808">Transferase</keyword>
<dbReference type="InterPro" id="IPR029063">
    <property type="entry name" value="SAM-dependent_MTases_sf"/>
</dbReference>
<organism evidence="4 5">
    <name type="scientific">Candidatus Taylorbacteria bacterium RIFCSPHIGHO2_01_FULL_51_15</name>
    <dbReference type="NCBI Taxonomy" id="1802304"/>
    <lineage>
        <taxon>Bacteria</taxon>
        <taxon>Candidatus Tayloriibacteriota</taxon>
    </lineage>
</organism>
<evidence type="ECO:0000256" key="3">
    <source>
        <dbReference type="ARBA" id="ARBA00022691"/>
    </source>
</evidence>
<accession>A0A1G2M999</accession>
<dbReference type="AlphaFoldDB" id="A0A1G2M999"/>
<dbReference type="CDD" id="cd02440">
    <property type="entry name" value="AdoMet_MTases"/>
    <property type="match status" value="1"/>
</dbReference>
<dbReference type="Pfam" id="PF13489">
    <property type="entry name" value="Methyltransf_23"/>
    <property type="match status" value="1"/>
</dbReference>
<dbReference type="SUPFAM" id="SSF53335">
    <property type="entry name" value="S-adenosyl-L-methionine-dependent methyltransferases"/>
    <property type="match status" value="1"/>
</dbReference>
<keyword evidence="3" id="KW-0949">S-adenosyl-L-methionine</keyword>
<evidence type="ECO:0000313" key="5">
    <source>
        <dbReference type="Proteomes" id="UP000178121"/>
    </source>
</evidence>